<dbReference type="PANTHER" id="PTHR37984">
    <property type="entry name" value="PROTEIN CBG26694"/>
    <property type="match status" value="1"/>
</dbReference>
<proteinExistence type="predicted"/>
<dbReference type="SMART" id="SM00343">
    <property type="entry name" value="ZnF_C2HC"/>
    <property type="match status" value="2"/>
</dbReference>
<dbReference type="OrthoDB" id="2013610at2759"/>
<keyword evidence="1" id="KW-0645">Protease</keyword>
<dbReference type="PROSITE" id="PS50158">
    <property type="entry name" value="ZF_CCHC"/>
    <property type="match status" value="1"/>
</dbReference>
<dbReference type="InterPro" id="IPR050951">
    <property type="entry name" value="Retrovirus_Pol_polyprotein"/>
</dbReference>
<keyword evidence="7" id="KW-0238">DNA-binding</keyword>
<dbReference type="GO" id="GO:0015074">
    <property type="term" value="P:DNA integration"/>
    <property type="evidence" value="ECO:0007669"/>
    <property type="project" value="InterPro"/>
</dbReference>
<dbReference type="InterPro" id="IPR041588">
    <property type="entry name" value="Integrase_H2C2"/>
</dbReference>
<dbReference type="PROSITE" id="PS50994">
    <property type="entry name" value="INTEGRASE"/>
    <property type="match status" value="1"/>
</dbReference>
<dbReference type="CDD" id="cd01647">
    <property type="entry name" value="RT_LTR"/>
    <property type="match status" value="1"/>
</dbReference>
<dbReference type="GO" id="GO:0008270">
    <property type="term" value="F:zinc ion binding"/>
    <property type="evidence" value="ECO:0007669"/>
    <property type="project" value="UniProtKB-KW"/>
</dbReference>
<evidence type="ECO:0000259" key="11">
    <source>
        <dbReference type="PROSITE" id="PS50158"/>
    </source>
</evidence>
<dbReference type="EMBL" id="CVMV01000022">
    <property type="protein sequence ID" value="CRG94399.1"/>
    <property type="molecule type" value="Genomic_DNA"/>
</dbReference>
<dbReference type="GO" id="GO:0016779">
    <property type="term" value="F:nucleotidyltransferase activity"/>
    <property type="evidence" value="ECO:0007669"/>
    <property type="project" value="UniProtKB-KW"/>
</dbReference>
<dbReference type="Gene3D" id="2.40.70.10">
    <property type="entry name" value="Acid Proteases"/>
    <property type="match status" value="1"/>
</dbReference>
<dbReference type="InterPro" id="IPR036875">
    <property type="entry name" value="Znf_CCHC_sf"/>
</dbReference>
<name>A0A1J1GPH2_PLAGA</name>
<keyword evidence="9" id="KW-0479">Metal-binding</keyword>
<dbReference type="GO" id="GO:0004519">
    <property type="term" value="F:endonuclease activity"/>
    <property type="evidence" value="ECO:0007669"/>
    <property type="project" value="UniProtKB-KW"/>
</dbReference>
<dbReference type="OMA" id="DICTIST"/>
<evidence type="ECO:0000256" key="10">
    <source>
        <dbReference type="SAM" id="MobiDB-lite"/>
    </source>
</evidence>
<reference evidence="14" key="1">
    <citation type="submission" date="2015-04" db="EMBL/GenBank/DDBJ databases">
        <authorList>
            <consortium name="Pathogen Informatics"/>
        </authorList>
    </citation>
    <scope>NUCLEOTIDE SEQUENCE [LARGE SCALE GENOMIC DNA]</scope>
    <source>
        <strain evidence="14">8A</strain>
    </source>
</reference>
<dbReference type="Pfam" id="PF17919">
    <property type="entry name" value="RT_RNaseH_2"/>
    <property type="match status" value="1"/>
</dbReference>
<feature type="domain" description="Reverse transcriptase" evidence="12">
    <location>
        <begin position="604"/>
        <end position="785"/>
    </location>
</feature>
<feature type="region of interest" description="Disordered" evidence="10">
    <location>
        <begin position="328"/>
        <end position="354"/>
    </location>
</feature>
<feature type="compositionally biased region" description="Basic and acidic residues" evidence="10">
    <location>
        <begin position="328"/>
        <end position="350"/>
    </location>
</feature>
<dbReference type="RefSeq" id="XP_028527220.1">
    <property type="nucleotide sequence ID" value="XM_028670471.1"/>
</dbReference>
<evidence type="ECO:0000313" key="15">
    <source>
        <dbReference type="Proteomes" id="UP000220797"/>
    </source>
</evidence>
<dbReference type="FunFam" id="1.10.340.70:FF:000001">
    <property type="entry name" value="Retrovirus-related Pol polyprotein from transposon gypsy-like Protein"/>
    <property type="match status" value="1"/>
</dbReference>
<keyword evidence="9" id="KW-0862">Zinc</keyword>
<sequence length="1485" mass="173848">MDEEIDKLGLKILEDIVSFHKSYVFKVKKDNESTEVKIPKEIPKLTKGSLKDYFEWFTYFEKKIKMQGFSRKETCMILQPMLPTAYGGEIAEIATNEDITNILQLQIILARSLFVDKEESYELMLKILSEGEKSTVIEATDSFINDCRIYAKSCLCMKKPNDLASIDLWRILRRRTPIDIRNRMPVSKPVNETFRTYMKSMIELESTIKRKDKSSKAAIYRLDNENDKEGKINKAKITNKCYCCGEKGHIKKDCVYRKKRCNNCNMIGHLESVCRNKVIKDKEDEIKGIITDKSYDLNFKMIKNETNPQKIRQMQKYLNKQLEHLERQKEKAKERYNENKPKGGDEEKNRKSNKINKIFKEKEIDIEKESAEGVTDSAERVFYVDIAIEIGREKRQCMNAEQIVEINGHNVNVLLCTGADICTISTVSAKELGIEPDISLQPIRVVGIYNEIMAMKSKKVKIFMKFTNVKVLTRFAIIKSNIPTILISGEVMDVLGYSITQRKGQHMHIMELKPEIREDKLENSNKEIIQKFIEGSDVKDQENKEKLEKVLRNNTKLWENKIMEPNKKYKVSIQVQGKPRRYNPRPLSEEMLSELHRKIDEMIKLKVISKVINAEWTSPIVMVKKKTGQWRVTLDYRYLNKFIVDDLYIIPHMKHIFQTFHGSKWFSKIDLKNGFWNIALDESSKPYTGFIVPKRGTFLFNVLPFGLKTSPTQFQRIMEDIFMELIQENYVVVYIDNIIILTKTLFEQMEVLKRVFELLRNNNLGINIEKCELFKTSITYLGQEIDQNGIRPSVDKVKTIIEAEQPKSKKQLRSFLGAANYYRNYIKNFSEWTSKLVPLITKKQKFEWKEEHSKAFEQIKNKMTEITYLSFPELGEPYAIYTDASDCAIGAVLTQIDKDTGQTKYIHYTSKKLNEVQQRWSTVEKELFAIVVACETFDYYIKGSKTLIKTDCKGIIGMDSINTGKLYRWKSRLSEFNLEFEHIEGVQNSLADWITRSIEDEIDLPNYMTLYCSKPQEVYEDLYVIPSCEEIANAARKDKDNIPRGVVWKDDFPIHYRTGRLYISEKYRNHLMYWFHSSKFAGHCGVNKTLKKIQKHFWWPNISKDIEEYVTNCLVCQVMRNRKFKPNHNQALSKPNVFDMVSLDIIGPKTWKGTEYFIQVAIDHHSRFMVTNITNKTPNAMDAISIIKKTWIPIFGCPASILTDLGSIYTSLEFLDYVTKEIKVKLYHTSAYYPHGNGINKSSHKSLDYIMKTLYEEKDIPFDEIVQNATLIYNNTPHGALGEIPYFAMFGMYCICPGFAELVPITTSEMRIIYLNDRWKNISEDVNEIKRKPIIENKNIKVGDIISYELSEYERKQMKHYSGNIQYKPYWSFPHRVTKVENGILKALPIYYRGKEVQIPMSKIKLLRNKTREIYEKQLQNLIQVTNKNKWKLNLTHDLKYKDYLDIHKRSSIITYDINEYQEKQIEKGVQKGLDVIKQAKSNKL</sequence>
<keyword evidence="4" id="KW-0540">Nuclease</keyword>
<dbReference type="InterPro" id="IPR043128">
    <property type="entry name" value="Rev_trsase/Diguanyl_cyclase"/>
</dbReference>
<evidence type="ECO:0000313" key="14">
    <source>
        <dbReference type="EMBL" id="CRG94399.1"/>
    </source>
</evidence>
<dbReference type="Gene3D" id="1.10.340.70">
    <property type="match status" value="1"/>
</dbReference>
<evidence type="ECO:0000256" key="2">
    <source>
        <dbReference type="ARBA" id="ARBA00022679"/>
    </source>
</evidence>
<dbReference type="Gene3D" id="3.30.420.10">
    <property type="entry name" value="Ribonuclease H-like superfamily/Ribonuclease H"/>
    <property type="match status" value="1"/>
</dbReference>
<dbReference type="InterPro" id="IPR041577">
    <property type="entry name" value="RT_RNaseH_2"/>
</dbReference>
<keyword evidence="5" id="KW-0064">Aspartyl protease</keyword>
<feature type="domain" description="Integrase catalytic" evidence="13">
    <location>
        <begin position="1131"/>
        <end position="1293"/>
    </location>
</feature>
<dbReference type="InterPro" id="IPR043502">
    <property type="entry name" value="DNA/RNA_pol_sf"/>
</dbReference>
<feature type="domain" description="CCHC-type" evidence="11">
    <location>
        <begin position="240"/>
        <end position="254"/>
    </location>
</feature>
<dbReference type="GO" id="GO:0003677">
    <property type="term" value="F:DNA binding"/>
    <property type="evidence" value="ECO:0007669"/>
    <property type="project" value="UniProtKB-KW"/>
</dbReference>
<keyword evidence="15" id="KW-1185">Reference proteome</keyword>
<protein>
    <submittedName>
        <fullName evidence="14">Retrotransposon</fullName>
    </submittedName>
</protein>
<dbReference type="Pfam" id="PF17921">
    <property type="entry name" value="Integrase_H2C2"/>
    <property type="match status" value="1"/>
</dbReference>
<dbReference type="Proteomes" id="UP000220797">
    <property type="component" value="Unassembled WGS sequence"/>
</dbReference>
<dbReference type="CDD" id="cd09274">
    <property type="entry name" value="RNase_HI_RT_Ty3"/>
    <property type="match status" value="1"/>
</dbReference>
<dbReference type="FunFam" id="3.30.70.270:FF:000020">
    <property type="entry name" value="Transposon Tf2-6 polyprotein-like Protein"/>
    <property type="match status" value="1"/>
</dbReference>
<dbReference type="GO" id="GO:0006508">
    <property type="term" value="P:proteolysis"/>
    <property type="evidence" value="ECO:0007669"/>
    <property type="project" value="UniProtKB-KW"/>
</dbReference>
<dbReference type="SUPFAM" id="SSF56672">
    <property type="entry name" value="DNA/RNA polymerases"/>
    <property type="match status" value="1"/>
</dbReference>
<keyword evidence="6" id="KW-0255">Endonuclease</keyword>
<dbReference type="VEuPathDB" id="PlasmoDB:PGAL8A_00410600"/>
<evidence type="ECO:0000259" key="12">
    <source>
        <dbReference type="PROSITE" id="PS50878"/>
    </source>
</evidence>
<dbReference type="SUPFAM" id="SSF50630">
    <property type="entry name" value="Acid proteases"/>
    <property type="match status" value="1"/>
</dbReference>
<evidence type="ECO:0000259" key="13">
    <source>
        <dbReference type="PROSITE" id="PS50994"/>
    </source>
</evidence>
<dbReference type="PANTHER" id="PTHR37984:SF5">
    <property type="entry name" value="PROTEIN NYNRIN-LIKE"/>
    <property type="match status" value="1"/>
</dbReference>
<evidence type="ECO:0000256" key="7">
    <source>
        <dbReference type="ARBA" id="ARBA00023125"/>
    </source>
</evidence>
<dbReference type="SUPFAM" id="SSF53098">
    <property type="entry name" value="Ribonuclease H-like"/>
    <property type="match status" value="1"/>
</dbReference>
<keyword evidence="8" id="KW-0511">Multifunctional enzyme</keyword>
<evidence type="ECO:0000256" key="4">
    <source>
        <dbReference type="ARBA" id="ARBA00022722"/>
    </source>
</evidence>
<organism evidence="14 15">
    <name type="scientific">Plasmodium gallinaceum</name>
    <dbReference type="NCBI Taxonomy" id="5849"/>
    <lineage>
        <taxon>Eukaryota</taxon>
        <taxon>Sar</taxon>
        <taxon>Alveolata</taxon>
        <taxon>Apicomplexa</taxon>
        <taxon>Aconoidasida</taxon>
        <taxon>Haemosporida</taxon>
        <taxon>Plasmodiidae</taxon>
        <taxon>Plasmodium</taxon>
        <taxon>Plasmodium (Haemamoeba)</taxon>
    </lineage>
</organism>
<evidence type="ECO:0000256" key="1">
    <source>
        <dbReference type="ARBA" id="ARBA00022670"/>
    </source>
</evidence>
<dbReference type="GO" id="GO:0004190">
    <property type="term" value="F:aspartic-type endopeptidase activity"/>
    <property type="evidence" value="ECO:0007669"/>
    <property type="project" value="UniProtKB-KW"/>
</dbReference>
<dbReference type="GeneID" id="39732636"/>
<evidence type="ECO:0000256" key="5">
    <source>
        <dbReference type="ARBA" id="ARBA00022750"/>
    </source>
</evidence>
<dbReference type="InterPro" id="IPR001878">
    <property type="entry name" value="Znf_CCHC"/>
</dbReference>
<dbReference type="Gene3D" id="4.10.60.10">
    <property type="entry name" value="Zinc finger, CCHC-type"/>
    <property type="match status" value="1"/>
</dbReference>
<evidence type="ECO:0000256" key="3">
    <source>
        <dbReference type="ARBA" id="ARBA00022695"/>
    </source>
</evidence>
<dbReference type="InterPro" id="IPR012337">
    <property type="entry name" value="RNaseH-like_sf"/>
</dbReference>
<gene>
    <name evidence="14" type="ORF">PGAL8A_00410600</name>
</gene>
<keyword evidence="9" id="KW-0863">Zinc-finger</keyword>
<dbReference type="InterPro" id="IPR000477">
    <property type="entry name" value="RT_dom"/>
</dbReference>
<dbReference type="Gene3D" id="3.10.10.10">
    <property type="entry name" value="HIV Type 1 Reverse Transcriptase, subunit A, domain 1"/>
    <property type="match status" value="1"/>
</dbReference>
<dbReference type="InterPro" id="IPR001584">
    <property type="entry name" value="Integrase_cat-core"/>
</dbReference>
<evidence type="ECO:0000256" key="9">
    <source>
        <dbReference type="PROSITE-ProRule" id="PRU00047"/>
    </source>
</evidence>
<dbReference type="InterPro" id="IPR021109">
    <property type="entry name" value="Peptidase_aspartic_dom_sf"/>
</dbReference>
<dbReference type="InterPro" id="IPR036397">
    <property type="entry name" value="RNaseH_sf"/>
</dbReference>
<accession>A0A1J1GPH2</accession>
<evidence type="ECO:0000256" key="8">
    <source>
        <dbReference type="ARBA" id="ARBA00023268"/>
    </source>
</evidence>
<keyword evidence="3" id="KW-0548">Nucleotidyltransferase</keyword>
<keyword evidence="2" id="KW-0808">Transferase</keyword>
<dbReference type="Pfam" id="PF00078">
    <property type="entry name" value="RVT_1"/>
    <property type="match status" value="1"/>
</dbReference>
<dbReference type="PROSITE" id="PS50878">
    <property type="entry name" value="RT_POL"/>
    <property type="match status" value="1"/>
</dbReference>
<dbReference type="Gene3D" id="3.30.70.270">
    <property type="match status" value="2"/>
</dbReference>
<evidence type="ECO:0000256" key="6">
    <source>
        <dbReference type="ARBA" id="ARBA00022759"/>
    </source>
</evidence>
<keyword evidence="6" id="KW-0378">Hydrolase</keyword>
<dbReference type="SUPFAM" id="SSF57756">
    <property type="entry name" value="Retrovirus zinc finger-like domains"/>
    <property type="match status" value="1"/>
</dbReference>
<comment type="caution">
    <text evidence="14">The sequence shown here is derived from an EMBL/GenBank/DDBJ whole genome shotgun (WGS) entry which is preliminary data.</text>
</comment>